<evidence type="ECO:0000313" key="1">
    <source>
        <dbReference type="EMBL" id="GGF27384.1"/>
    </source>
</evidence>
<accession>A0ABQ1UUE4</accession>
<dbReference type="EMBL" id="BMHT01000011">
    <property type="protein sequence ID" value="GGF27384.1"/>
    <property type="molecule type" value="Genomic_DNA"/>
</dbReference>
<dbReference type="Proteomes" id="UP000632273">
    <property type="component" value="Unassembled WGS sequence"/>
</dbReference>
<gene>
    <name evidence="1" type="ORF">GCM10011383_43820</name>
</gene>
<keyword evidence="2" id="KW-1185">Reference proteome</keyword>
<evidence type="ECO:0000313" key="2">
    <source>
        <dbReference type="Proteomes" id="UP000632273"/>
    </source>
</evidence>
<organism evidence="1 2">
    <name type="scientific">Hymenobacter cavernae</name>
    <dbReference type="NCBI Taxonomy" id="2044852"/>
    <lineage>
        <taxon>Bacteria</taxon>
        <taxon>Pseudomonadati</taxon>
        <taxon>Bacteroidota</taxon>
        <taxon>Cytophagia</taxon>
        <taxon>Cytophagales</taxon>
        <taxon>Hymenobacteraceae</taxon>
        <taxon>Hymenobacter</taxon>
    </lineage>
</organism>
<sequence>MVSFEYLAKSVKLDEPAGMRSILEIRSALAKAFELAQHPLFDDSPVFAVIDDSPMAMHRTTVARMLLEIDTLPRLKNRVYTMSSQGLEMAIDHLDSVERILSQVIGSGQEQAAKLYLGSQLNGQLNYLVDIARHGVITTNQTAIEEYLDTIPSNAKKVTYLKQLLLSYKQREEHYDKKQFAAICKFIKLEKKKWALSVENSTPYFTTPAELLRFISDLITTELEHAIRQQGGYKNFWRDERCTDDKKETEVQQYIRSILDPACRQKSIKIHREVFAADGSIDMTFTYLDLNVCMEIKKAQHAEVDKAMSKQLVAYMQAEKTTAGLYLVLWYKSQGGISLPARYASAELLADHLKNYPVEGYLIEPHVIDCTKPVSPSKQR</sequence>
<protein>
    <submittedName>
        <fullName evidence="1">Uncharacterized protein</fullName>
    </submittedName>
</protein>
<proteinExistence type="predicted"/>
<reference evidence="2" key="1">
    <citation type="journal article" date="2019" name="Int. J. Syst. Evol. Microbiol.">
        <title>The Global Catalogue of Microorganisms (GCM) 10K type strain sequencing project: providing services to taxonomists for standard genome sequencing and annotation.</title>
        <authorList>
            <consortium name="The Broad Institute Genomics Platform"/>
            <consortium name="The Broad Institute Genome Sequencing Center for Infectious Disease"/>
            <person name="Wu L."/>
            <person name="Ma J."/>
        </authorList>
    </citation>
    <scope>NUCLEOTIDE SEQUENCE [LARGE SCALE GENOMIC DNA]</scope>
    <source>
        <strain evidence="2">CGMCC 1.15197</strain>
    </source>
</reference>
<comment type="caution">
    <text evidence="1">The sequence shown here is derived from an EMBL/GenBank/DDBJ whole genome shotgun (WGS) entry which is preliminary data.</text>
</comment>
<name>A0ABQ1UUE4_9BACT</name>